<proteinExistence type="predicted"/>
<feature type="transmembrane region" description="Helical" evidence="5">
    <location>
        <begin position="95"/>
        <end position="114"/>
    </location>
</feature>
<keyword evidence="3 5" id="KW-1133">Transmembrane helix</keyword>
<sequence>MRGFYNICKQDFMNLAKNPMWLFYVFAFPILLVGVMGFFMEGSYGTEITSYDYYGISLMIYGALNAATIGANSFMEERIKAGNMRIIFSPQPDSYLYFSKIIAAFLFTEIAYFIDFGILHYLFGVNIGGMYTGYVLAVLTMAILFSSALGVMCCCILKSENITNQILSTLLTILCLLGGVFFSLDGFGETVRKICLLSPVKWIMNTLFAIIYDRDLGQVLPTIFMLAAGTVIIVVLCGVFFHKEDYV</sequence>
<name>A0A4U8Q6W2_9FIRM</name>
<protein>
    <submittedName>
        <fullName evidence="7">ABC-type transport system involved in multi-copper enzyme maturation, permease component</fullName>
    </submittedName>
</protein>
<reference evidence="7 8" key="1">
    <citation type="journal article" date="2019" name="Anaerobe">
        <title>Detection of Robinsoniella peoriensis in multiple bone samples of a trauma patient.</title>
        <authorList>
            <person name="Schrottner P."/>
            <person name="Hartwich K."/>
            <person name="Bunk B."/>
            <person name="Schober I."/>
            <person name="Helbig S."/>
            <person name="Rudolph W.W."/>
            <person name="Gunzer F."/>
        </authorList>
    </citation>
    <scope>NUCLEOTIDE SEQUENCE [LARGE SCALE GENOMIC DNA]</scope>
    <source>
        <strain evidence="7 8">DSM 106044</strain>
    </source>
</reference>
<accession>A0A4U8Q6W2</accession>
<gene>
    <name evidence="7" type="ORF">DSM106044_02467</name>
</gene>
<feature type="transmembrane region" description="Helical" evidence="5">
    <location>
        <begin position="219"/>
        <end position="241"/>
    </location>
</feature>
<dbReference type="AlphaFoldDB" id="A0A4U8Q6W2"/>
<organism evidence="7 8">
    <name type="scientific">Robinsoniella peoriensis</name>
    <dbReference type="NCBI Taxonomy" id="180332"/>
    <lineage>
        <taxon>Bacteria</taxon>
        <taxon>Bacillati</taxon>
        <taxon>Bacillota</taxon>
        <taxon>Clostridia</taxon>
        <taxon>Lachnospirales</taxon>
        <taxon>Lachnospiraceae</taxon>
        <taxon>Robinsoniella</taxon>
    </lineage>
</organism>
<keyword evidence="4 5" id="KW-0472">Membrane</keyword>
<comment type="caution">
    <text evidence="7">The sequence shown here is derived from an EMBL/GenBank/DDBJ whole genome shotgun (WGS) entry which is preliminary data.</text>
</comment>
<keyword evidence="2 5" id="KW-0812">Transmembrane</keyword>
<feature type="transmembrane region" description="Helical" evidence="5">
    <location>
        <begin position="166"/>
        <end position="184"/>
    </location>
</feature>
<feature type="domain" description="ABC-2 type transporter transmembrane" evidence="6">
    <location>
        <begin position="4"/>
        <end position="212"/>
    </location>
</feature>
<evidence type="ECO:0000256" key="4">
    <source>
        <dbReference type="ARBA" id="ARBA00023136"/>
    </source>
</evidence>
<dbReference type="EMBL" id="QGQD01000051">
    <property type="protein sequence ID" value="TLD00635.1"/>
    <property type="molecule type" value="Genomic_DNA"/>
</dbReference>
<evidence type="ECO:0000313" key="8">
    <source>
        <dbReference type="Proteomes" id="UP000306509"/>
    </source>
</evidence>
<evidence type="ECO:0000256" key="5">
    <source>
        <dbReference type="SAM" id="Phobius"/>
    </source>
</evidence>
<dbReference type="Pfam" id="PF01061">
    <property type="entry name" value="ABC2_membrane"/>
    <property type="match status" value="1"/>
</dbReference>
<dbReference type="InterPro" id="IPR051784">
    <property type="entry name" value="Nod_factor_ABC_transporter"/>
</dbReference>
<dbReference type="GO" id="GO:0140359">
    <property type="term" value="F:ABC-type transporter activity"/>
    <property type="evidence" value="ECO:0007669"/>
    <property type="project" value="InterPro"/>
</dbReference>
<dbReference type="GO" id="GO:0016020">
    <property type="term" value="C:membrane"/>
    <property type="evidence" value="ECO:0007669"/>
    <property type="project" value="UniProtKB-SubCell"/>
</dbReference>
<dbReference type="InterPro" id="IPR013525">
    <property type="entry name" value="ABC2_TM"/>
</dbReference>
<evidence type="ECO:0000256" key="2">
    <source>
        <dbReference type="ARBA" id="ARBA00022692"/>
    </source>
</evidence>
<evidence type="ECO:0000256" key="3">
    <source>
        <dbReference type="ARBA" id="ARBA00022989"/>
    </source>
</evidence>
<dbReference type="STRING" id="180332.GCA_000797495_05009"/>
<feature type="transmembrane region" description="Helical" evidence="5">
    <location>
        <begin position="21"/>
        <end position="41"/>
    </location>
</feature>
<dbReference type="Proteomes" id="UP000306509">
    <property type="component" value="Unassembled WGS sequence"/>
</dbReference>
<dbReference type="PANTHER" id="PTHR43229">
    <property type="entry name" value="NODULATION PROTEIN J"/>
    <property type="match status" value="1"/>
</dbReference>
<comment type="subcellular location">
    <subcellularLocation>
        <location evidence="1">Membrane</location>
        <topology evidence="1">Multi-pass membrane protein</topology>
    </subcellularLocation>
</comment>
<dbReference type="PANTHER" id="PTHR43229:SF2">
    <property type="entry name" value="NODULATION PROTEIN J"/>
    <property type="match status" value="1"/>
</dbReference>
<keyword evidence="8" id="KW-1185">Reference proteome</keyword>
<feature type="transmembrane region" description="Helical" evidence="5">
    <location>
        <begin position="53"/>
        <end position="74"/>
    </location>
</feature>
<evidence type="ECO:0000256" key="1">
    <source>
        <dbReference type="ARBA" id="ARBA00004141"/>
    </source>
</evidence>
<dbReference type="RefSeq" id="WP_027296234.1">
    <property type="nucleotide sequence ID" value="NZ_QGQD01000051.1"/>
</dbReference>
<evidence type="ECO:0000313" key="7">
    <source>
        <dbReference type="EMBL" id="TLD00635.1"/>
    </source>
</evidence>
<evidence type="ECO:0000259" key="6">
    <source>
        <dbReference type="Pfam" id="PF01061"/>
    </source>
</evidence>
<feature type="transmembrane region" description="Helical" evidence="5">
    <location>
        <begin position="134"/>
        <end position="157"/>
    </location>
</feature>